<organism evidence="1 2">
    <name type="scientific">Toxoplasma gondii VAND</name>
    <dbReference type="NCBI Taxonomy" id="933077"/>
    <lineage>
        <taxon>Eukaryota</taxon>
        <taxon>Sar</taxon>
        <taxon>Alveolata</taxon>
        <taxon>Apicomplexa</taxon>
        <taxon>Conoidasida</taxon>
        <taxon>Coccidia</taxon>
        <taxon>Eucoccidiorida</taxon>
        <taxon>Eimeriorina</taxon>
        <taxon>Sarcocystidae</taxon>
        <taxon>Toxoplasma</taxon>
    </lineage>
</organism>
<dbReference type="EMBL" id="AEYJ02001196">
    <property type="protein sequence ID" value="KFH04039.1"/>
    <property type="molecule type" value="Genomic_DNA"/>
</dbReference>
<evidence type="ECO:0000313" key="2">
    <source>
        <dbReference type="Proteomes" id="UP000028840"/>
    </source>
</evidence>
<sequence length="120" mass="13899">MAGLKRPVFPGQSFRQSALHFLALYLHAHNVLTPPVSHRDALQSLENFVTDCRLPFDMRDKIFALFRLLQTQEGSRAPLPGETWTIVDELQYLRWTERFDELFKVKDHQSGNTTVPLFSV</sequence>
<dbReference type="Proteomes" id="UP000028840">
    <property type="component" value="Unassembled WGS sequence"/>
</dbReference>
<gene>
    <name evidence="1" type="ORF">TGVAND_319308B</name>
</gene>
<reference evidence="1 2" key="1">
    <citation type="submission" date="2014-08" db="EMBL/GenBank/DDBJ databases">
        <authorList>
            <person name="Sibley D."/>
            <person name="Venepally P."/>
            <person name="Karamycheva S."/>
            <person name="Hadjithomas M."/>
            <person name="Khan A."/>
            <person name="Brunk B."/>
            <person name="Roos D."/>
            <person name="Caler E."/>
            <person name="Lorenzi H."/>
        </authorList>
    </citation>
    <scope>NUCLEOTIDE SEQUENCE [LARGE SCALE GENOMIC DNA]</scope>
    <source>
        <strain evidence="1 2">VAND</strain>
    </source>
</reference>
<dbReference type="AlphaFoldDB" id="A0A086PUK7"/>
<accession>A0A086PUK7</accession>
<proteinExistence type="predicted"/>
<comment type="caution">
    <text evidence="1">The sequence shown here is derived from an EMBL/GenBank/DDBJ whole genome shotgun (WGS) entry which is preliminary data.</text>
</comment>
<protein>
    <submittedName>
        <fullName evidence="1">Uncharacterized protein</fullName>
    </submittedName>
</protein>
<dbReference type="VEuPathDB" id="ToxoDB:TGVAND_319308B"/>
<name>A0A086PUK7_TOXGO</name>
<evidence type="ECO:0000313" key="1">
    <source>
        <dbReference type="EMBL" id="KFH04039.1"/>
    </source>
</evidence>
<reference evidence="1 2" key="2">
    <citation type="journal article" date="2015" name="Eukaryot. Cell">
        <title>Genetic mapping reveals that sinefungin resistance in Toxoplasma gondii is controlled by a putative amino acid transporter locus that can be used as a negative selectable marker.</title>
        <authorList>
            <person name="Behnke M.S."/>
            <person name="Khan A."/>
            <person name="Sibley L.D."/>
        </authorList>
    </citation>
    <scope>NUCLEOTIDE SEQUENCE [LARGE SCALE GENOMIC DNA]</scope>
    <source>
        <strain evidence="1 2">VAND</strain>
    </source>
</reference>